<accession>A0A8J7T8N4</accession>
<keyword evidence="4 5" id="KW-0472">Membrane</keyword>
<proteinExistence type="predicted"/>
<feature type="non-terminal residue" evidence="7">
    <location>
        <position position="1"/>
    </location>
</feature>
<sequence length="281" mass="32084">MWNKSEDLPALPFKSSSGLILQPFWDYIRLHHHSTVSSPFFPLLITLSGYFFFSLPFVTIDLLGKKLPSFHRYKIQQAKQPTLQEMATCLWRVLYQYVVFVIPAVAINSFLMPSPPLHATAPSVLELGSGILGCLLLFDFQYYVWHVVHHRHRYLYRCVHALHHDVTAPFALVTQYLGTAELMTIGFWSNSNPLLLGCHPLTSWLFTIVSTWMSVEDHSGYDMPWALHHIVPWGLYGGAPAHDVHHQKPHANFAPFFSHWDKVFGTAISADAASSFPDREK</sequence>
<keyword evidence="8" id="KW-1185">Reference proteome</keyword>
<organism evidence="7 8">
    <name type="scientific">Atractosteus spatula</name>
    <name type="common">Alligator gar</name>
    <name type="synonym">Lepisosteus spatula</name>
    <dbReference type="NCBI Taxonomy" id="7917"/>
    <lineage>
        <taxon>Eukaryota</taxon>
        <taxon>Metazoa</taxon>
        <taxon>Chordata</taxon>
        <taxon>Craniata</taxon>
        <taxon>Vertebrata</taxon>
        <taxon>Euteleostomi</taxon>
        <taxon>Actinopterygii</taxon>
        <taxon>Neopterygii</taxon>
        <taxon>Holostei</taxon>
        <taxon>Semionotiformes</taxon>
        <taxon>Lepisosteidae</taxon>
        <taxon>Atractosteus</taxon>
    </lineage>
</organism>
<evidence type="ECO:0000256" key="2">
    <source>
        <dbReference type="ARBA" id="ARBA00022692"/>
    </source>
</evidence>
<evidence type="ECO:0000259" key="6">
    <source>
        <dbReference type="Pfam" id="PF04116"/>
    </source>
</evidence>
<feature type="transmembrane region" description="Helical" evidence="5">
    <location>
        <begin position="93"/>
        <end position="112"/>
    </location>
</feature>
<dbReference type="Proteomes" id="UP000736164">
    <property type="component" value="Unassembled WGS sequence"/>
</dbReference>
<evidence type="ECO:0000256" key="5">
    <source>
        <dbReference type="SAM" id="Phobius"/>
    </source>
</evidence>
<dbReference type="GO" id="GO:0016491">
    <property type="term" value="F:oxidoreductase activity"/>
    <property type="evidence" value="ECO:0007669"/>
    <property type="project" value="InterPro"/>
</dbReference>
<feature type="transmembrane region" description="Helical" evidence="5">
    <location>
        <begin position="124"/>
        <end position="145"/>
    </location>
</feature>
<dbReference type="EMBL" id="JAAWVO010014276">
    <property type="protein sequence ID" value="MBN3314133.1"/>
    <property type="molecule type" value="Genomic_DNA"/>
</dbReference>
<gene>
    <name evidence="7" type="primary">Ch25hl1.1</name>
    <name evidence="7" type="ORF">GTO95_0003630</name>
</gene>
<evidence type="ECO:0000313" key="7">
    <source>
        <dbReference type="EMBL" id="MBN3314133.1"/>
    </source>
</evidence>
<evidence type="ECO:0000313" key="8">
    <source>
        <dbReference type="Proteomes" id="UP000736164"/>
    </source>
</evidence>
<feature type="domain" description="Fatty acid hydroxylase" evidence="6">
    <location>
        <begin position="132"/>
        <end position="266"/>
    </location>
</feature>
<evidence type="ECO:0000256" key="1">
    <source>
        <dbReference type="ARBA" id="ARBA00004370"/>
    </source>
</evidence>
<comment type="caution">
    <text evidence="7">The sequence shown here is derived from an EMBL/GenBank/DDBJ whole genome shotgun (WGS) entry which is preliminary data.</text>
</comment>
<protein>
    <submittedName>
        <fullName evidence="7">C25L1 protein</fullName>
    </submittedName>
</protein>
<evidence type="ECO:0000256" key="4">
    <source>
        <dbReference type="ARBA" id="ARBA00023136"/>
    </source>
</evidence>
<dbReference type="AlphaFoldDB" id="A0A8J7T8N4"/>
<dbReference type="GO" id="GO:0005506">
    <property type="term" value="F:iron ion binding"/>
    <property type="evidence" value="ECO:0007669"/>
    <property type="project" value="InterPro"/>
</dbReference>
<dbReference type="GO" id="GO:0016020">
    <property type="term" value="C:membrane"/>
    <property type="evidence" value="ECO:0007669"/>
    <property type="project" value="UniProtKB-SubCell"/>
</dbReference>
<dbReference type="PANTHER" id="PTHR11863">
    <property type="entry name" value="STEROL DESATURASE"/>
    <property type="match status" value="1"/>
</dbReference>
<feature type="non-terminal residue" evidence="7">
    <location>
        <position position="281"/>
    </location>
</feature>
<comment type="subcellular location">
    <subcellularLocation>
        <location evidence="1">Membrane</location>
    </subcellularLocation>
</comment>
<dbReference type="InterPro" id="IPR050307">
    <property type="entry name" value="Sterol_Desaturase_Related"/>
</dbReference>
<dbReference type="Pfam" id="PF04116">
    <property type="entry name" value="FA_hydroxylase"/>
    <property type="match status" value="1"/>
</dbReference>
<dbReference type="GO" id="GO:0008610">
    <property type="term" value="P:lipid biosynthetic process"/>
    <property type="evidence" value="ECO:0007669"/>
    <property type="project" value="InterPro"/>
</dbReference>
<keyword evidence="3 5" id="KW-1133">Transmembrane helix</keyword>
<dbReference type="InterPro" id="IPR006694">
    <property type="entry name" value="Fatty_acid_hydroxylase"/>
</dbReference>
<name>A0A8J7T8N4_ATRSP</name>
<reference evidence="7" key="1">
    <citation type="journal article" date="2021" name="Cell">
        <title>Tracing the genetic footprints of vertebrate landing in non-teleost ray-finned fishes.</title>
        <authorList>
            <person name="Bi X."/>
            <person name="Wang K."/>
            <person name="Yang L."/>
            <person name="Pan H."/>
            <person name="Jiang H."/>
            <person name="Wei Q."/>
            <person name="Fang M."/>
            <person name="Yu H."/>
            <person name="Zhu C."/>
            <person name="Cai Y."/>
            <person name="He Y."/>
            <person name="Gan X."/>
            <person name="Zeng H."/>
            <person name="Yu D."/>
            <person name="Zhu Y."/>
            <person name="Jiang H."/>
            <person name="Qiu Q."/>
            <person name="Yang H."/>
            <person name="Zhang Y.E."/>
            <person name="Wang W."/>
            <person name="Zhu M."/>
            <person name="He S."/>
            <person name="Zhang G."/>
        </authorList>
    </citation>
    <scope>NUCLEOTIDE SEQUENCE</scope>
    <source>
        <strain evidence="7">Allg_001</strain>
    </source>
</reference>
<feature type="transmembrane region" description="Helical" evidence="5">
    <location>
        <begin position="40"/>
        <end position="64"/>
    </location>
</feature>
<keyword evidence="2 5" id="KW-0812">Transmembrane</keyword>
<evidence type="ECO:0000256" key="3">
    <source>
        <dbReference type="ARBA" id="ARBA00022989"/>
    </source>
</evidence>